<reference evidence="2 3" key="1">
    <citation type="submission" date="2019-12" db="EMBL/GenBank/DDBJ databases">
        <authorList>
            <person name="Scholz U."/>
            <person name="Mascher M."/>
            <person name="Fiebig A."/>
        </authorList>
    </citation>
    <scope>NUCLEOTIDE SEQUENCE</scope>
</reference>
<dbReference type="PANTHER" id="PTHR32278">
    <property type="entry name" value="F-BOX DOMAIN-CONTAINING PROTEIN"/>
    <property type="match status" value="1"/>
</dbReference>
<keyword evidence="3" id="KW-1185">Reference proteome</keyword>
<sequence>MAVVAEEQGRGIGDLPEECVSLILSFTSPRDACRSAAVSSAFLAAASSGVVWGRFLPPDCEEILSMLPAPLAFRSKKELYSRLCDSVLISGGRKIFALERATGRKCVTLSARDLTIVWGDSPITGGGRPFSEAAELLNVCWLEIRGKIACRMLSPKTTYVAHLVFKLSVESHGLDYPSQEGSIRAGSRVSSEEVCLHPCTQQRRSSRSNSVVRFRRMLSVRATPPPAAPSAAEKRQVPRARGDGWMEVLIGEFLNDDVDEEEVEVSFTEIRGATGRAACR</sequence>
<dbReference type="AlphaFoldDB" id="A0A7I8ICD0"/>
<dbReference type="Pfam" id="PF14299">
    <property type="entry name" value="PP2"/>
    <property type="match status" value="1"/>
</dbReference>
<protein>
    <recommendedName>
        <fullName evidence="1">F-box domain-containing protein</fullName>
    </recommendedName>
</protein>
<evidence type="ECO:0000313" key="2">
    <source>
        <dbReference type="EMBL" id="CAA2615582.1"/>
    </source>
</evidence>
<accession>A0A7I8ICD0</accession>
<evidence type="ECO:0000259" key="1">
    <source>
        <dbReference type="Pfam" id="PF12937"/>
    </source>
</evidence>
<organism evidence="2">
    <name type="scientific">Spirodela intermedia</name>
    <name type="common">Intermediate duckweed</name>
    <dbReference type="NCBI Taxonomy" id="51605"/>
    <lineage>
        <taxon>Eukaryota</taxon>
        <taxon>Viridiplantae</taxon>
        <taxon>Streptophyta</taxon>
        <taxon>Embryophyta</taxon>
        <taxon>Tracheophyta</taxon>
        <taxon>Spermatophyta</taxon>
        <taxon>Magnoliopsida</taxon>
        <taxon>Liliopsida</taxon>
        <taxon>Araceae</taxon>
        <taxon>Lemnoideae</taxon>
        <taxon>Spirodela</taxon>
    </lineage>
</organism>
<name>A0A7I8ICD0_SPIIN</name>
<dbReference type="InterPro" id="IPR025886">
    <property type="entry name" value="PP2-like"/>
</dbReference>
<dbReference type="PANTHER" id="PTHR32278:SF111">
    <property type="entry name" value="F-BOX PROTEIN PP2-B12-RELATED"/>
    <property type="match status" value="1"/>
</dbReference>
<dbReference type="InterPro" id="IPR036047">
    <property type="entry name" value="F-box-like_dom_sf"/>
</dbReference>
<proteinExistence type="predicted"/>
<dbReference type="EMBL" id="CACRZD030000002">
    <property type="protein sequence ID" value="CAA6655299.1"/>
    <property type="molecule type" value="Genomic_DNA"/>
</dbReference>
<dbReference type="CDD" id="cd22162">
    <property type="entry name" value="F-box_AtSKIP3-like"/>
    <property type="match status" value="1"/>
</dbReference>
<dbReference type="Proteomes" id="UP001189122">
    <property type="component" value="Unassembled WGS sequence"/>
</dbReference>
<dbReference type="SUPFAM" id="SSF81383">
    <property type="entry name" value="F-box domain"/>
    <property type="match status" value="1"/>
</dbReference>
<dbReference type="Gene3D" id="1.20.1280.50">
    <property type="match status" value="1"/>
</dbReference>
<feature type="domain" description="F-box" evidence="1">
    <location>
        <begin position="12"/>
        <end position="55"/>
    </location>
</feature>
<dbReference type="Pfam" id="PF12937">
    <property type="entry name" value="F-box-like"/>
    <property type="match status" value="1"/>
</dbReference>
<dbReference type="EMBL" id="LR743589">
    <property type="protein sequence ID" value="CAA2615582.1"/>
    <property type="molecule type" value="Genomic_DNA"/>
</dbReference>
<evidence type="ECO:0000313" key="3">
    <source>
        <dbReference type="Proteomes" id="UP001189122"/>
    </source>
</evidence>
<gene>
    <name evidence="2" type="ORF">SI7747_02001839</name>
</gene>
<dbReference type="InterPro" id="IPR001810">
    <property type="entry name" value="F-box_dom"/>
</dbReference>